<comment type="caution">
    <text evidence="2">The sequence shown here is derived from an EMBL/GenBank/DDBJ whole genome shotgun (WGS) entry which is preliminary data.</text>
</comment>
<gene>
    <name evidence="2" type="ORF">FLL46_00610</name>
</gene>
<feature type="chain" id="PRO_5021806445" description="Secreted protein" evidence="1">
    <location>
        <begin position="26"/>
        <end position="70"/>
    </location>
</feature>
<keyword evidence="3" id="KW-1185">Reference proteome</keyword>
<evidence type="ECO:0000313" key="2">
    <source>
        <dbReference type="EMBL" id="TQV89417.1"/>
    </source>
</evidence>
<accession>A0A545UIX7</accession>
<reference evidence="2 3" key="1">
    <citation type="submission" date="2019-07" db="EMBL/GenBank/DDBJ databases">
        <title>Draft genome for Aliikangiella sp. M105.</title>
        <authorList>
            <person name="Wang G."/>
        </authorList>
    </citation>
    <scope>NUCLEOTIDE SEQUENCE [LARGE SCALE GENOMIC DNA]</scope>
    <source>
        <strain evidence="2 3">M105</strain>
    </source>
</reference>
<name>A0A545UIX7_9GAMM</name>
<proteinExistence type="predicted"/>
<evidence type="ECO:0008006" key="4">
    <source>
        <dbReference type="Google" id="ProtNLM"/>
    </source>
</evidence>
<evidence type="ECO:0000256" key="1">
    <source>
        <dbReference type="SAM" id="SignalP"/>
    </source>
</evidence>
<dbReference type="EMBL" id="VIKS01000001">
    <property type="protein sequence ID" value="TQV89417.1"/>
    <property type="molecule type" value="Genomic_DNA"/>
</dbReference>
<evidence type="ECO:0000313" key="3">
    <source>
        <dbReference type="Proteomes" id="UP000315439"/>
    </source>
</evidence>
<organism evidence="2 3">
    <name type="scientific">Aliikangiella coralliicola</name>
    <dbReference type="NCBI Taxonomy" id="2592383"/>
    <lineage>
        <taxon>Bacteria</taxon>
        <taxon>Pseudomonadati</taxon>
        <taxon>Pseudomonadota</taxon>
        <taxon>Gammaproteobacteria</taxon>
        <taxon>Oceanospirillales</taxon>
        <taxon>Pleioneaceae</taxon>
        <taxon>Aliikangiella</taxon>
    </lineage>
</organism>
<dbReference type="RefSeq" id="WP_142891481.1">
    <property type="nucleotide sequence ID" value="NZ_ML660160.1"/>
</dbReference>
<keyword evidence="1" id="KW-0732">Signal</keyword>
<feature type="signal peptide" evidence="1">
    <location>
        <begin position="1"/>
        <end position="25"/>
    </location>
</feature>
<dbReference type="Proteomes" id="UP000315439">
    <property type="component" value="Unassembled WGS sequence"/>
</dbReference>
<dbReference type="AlphaFoldDB" id="A0A545UIX7"/>
<sequence length="70" mass="7952">MKKLLRCGLIALVASVFSFSGTVTAGDNCTWQLVEIYDFVGFKGAEYRSVGECQYVGKFVNYRNNTVHYW</sequence>
<protein>
    <recommendedName>
        <fullName evidence="4">Secreted protein</fullName>
    </recommendedName>
</protein>